<reference evidence="1" key="2">
    <citation type="journal article" date="2022" name="Proc. Natl. Acad. Sci. U.S.A.">
        <title>Diploid-dominant life cycles characterize the early evolution of Fungi.</title>
        <authorList>
            <person name="Amses K.R."/>
            <person name="Simmons D.R."/>
            <person name="Longcore J.E."/>
            <person name="Mondo S.J."/>
            <person name="Seto K."/>
            <person name="Jeronimo G.H."/>
            <person name="Bonds A.E."/>
            <person name="Quandt C.A."/>
            <person name="Davis W.J."/>
            <person name="Chang Y."/>
            <person name="Federici B.A."/>
            <person name="Kuo A."/>
            <person name="LaButti K."/>
            <person name="Pangilinan J."/>
            <person name="Andreopoulos W."/>
            <person name="Tritt A."/>
            <person name="Riley R."/>
            <person name="Hundley H."/>
            <person name="Johnson J."/>
            <person name="Lipzen A."/>
            <person name="Barry K."/>
            <person name="Lang B.F."/>
            <person name="Cuomo C.A."/>
            <person name="Buchler N.E."/>
            <person name="Grigoriev I.V."/>
            <person name="Spatafora J.W."/>
            <person name="Stajich J.E."/>
            <person name="James T.Y."/>
        </authorList>
    </citation>
    <scope>NUCLEOTIDE SEQUENCE</scope>
    <source>
        <strain evidence="1">AG</strain>
    </source>
</reference>
<accession>A0AAD5ECH7</accession>
<comment type="caution">
    <text evidence="1">The sequence shown here is derived from an EMBL/GenBank/DDBJ whole genome shotgun (WGS) entry which is preliminary data.</text>
</comment>
<reference evidence="1" key="1">
    <citation type="submission" date="2021-06" db="EMBL/GenBank/DDBJ databases">
        <authorList>
            <consortium name="DOE Joint Genome Institute"/>
            <person name="Mondo S.J."/>
            <person name="Amses K.R."/>
            <person name="Simmons D.R."/>
            <person name="Longcore J.E."/>
            <person name="Seto K."/>
            <person name="Alves G.H."/>
            <person name="Bonds A.E."/>
            <person name="Quandt C.A."/>
            <person name="Davis W.J."/>
            <person name="Chang Y."/>
            <person name="Letcher P.M."/>
            <person name="Powell M.J."/>
            <person name="Kuo A."/>
            <person name="Labutti K."/>
            <person name="Pangilinan J."/>
            <person name="Andreopoulos W."/>
            <person name="Tritt A."/>
            <person name="Riley R."/>
            <person name="Hundley H."/>
            <person name="Johnson J."/>
            <person name="Lipzen A."/>
            <person name="Barry K."/>
            <person name="Berbee M.L."/>
            <person name="Buchler N.E."/>
            <person name="Grigoriev I.V."/>
            <person name="Spatafora J.W."/>
            <person name="Stajich J.E."/>
            <person name="James T.Y."/>
        </authorList>
    </citation>
    <scope>NUCLEOTIDE SEQUENCE</scope>
    <source>
        <strain evidence="1">AG</strain>
    </source>
</reference>
<sequence length="50" mass="5759">MHALTYVHVKTMPPIGHLDFSTANVFVLAIDTGIGSTRRWRRVYYKRQGP</sequence>
<keyword evidence="2" id="KW-1185">Reference proteome</keyword>
<proteinExistence type="predicted"/>
<organism evidence="1 2">
    <name type="scientific">Umbelopsis ramanniana AG</name>
    <dbReference type="NCBI Taxonomy" id="1314678"/>
    <lineage>
        <taxon>Eukaryota</taxon>
        <taxon>Fungi</taxon>
        <taxon>Fungi incertae sedis</taxon>
        <taxon>Mucoromycota</taxon>
        <taxon>Mucoromycotina</taxon>
        <taxon>Umbelopsidomycetes</taxon>
        <taxon>Umbelopsidales</taxon>
        <taxon>Umbelopsidaceae</taxon>
        <taxon>Umbelopsis</taxon>
    </lineage>
</organism>
<evidence type="ECO:0000313" key="1">
    <source>
        <dbReference type="EMBL" id="KAI8581168.1"/>
    </source>
</evidence>
<dbReference type="GeneID" id="75913096"/>
<dbReference type="RefSeq" id="XP_051446172.1">
    <property type="nucleotide sequence ID" value="XM_051587751.1"/>
</dbReference>
<gene>
    <name evidence="1" type="ORF">K450DRAFT_233421</name>
</gene>
<name>A0AAD5ECH7_UMBRA</name>
<protein>
    <submittedName>
        <fullName evidence="1">Uncharacterized protein</fullName>
    </submittedName>
</protein>
<dbReference type="AlphaFoldDB" id="A0AAD5ECH7"/>
<dbReference type="EMBL" id="MU620907">
    <property type="protein sequence ID" value="KAI8581168.1"/>
    <property type="molecule type" value="Genomic_DNA"/>
</dbReference>
<dbReference type="Proteomes" id="UP001206595">
    <property type="component" value="Unassembled WGS sequence"/>
</dbReference>
<evidence type="ECO:0000313" key="2">
    <source>
        <dbReference type="Proteomes" id="UP001206595"/>
    </source>
</evidence>